<dbReference type="OrthoDB" id="10451254at2759"/>
<accession>A0A5J5W2S3</accession>
<dbReference type="EMBL" id="CM018205">
    <property type="protein sequence ID" value="KAB2086064.1"/>
    <property type="molecule type" value="Genomic_DNA"/>
</dbReference>
<keyword evidence="2" id="KW-1185">Reference proteome</keyword>
<reference evidence="2" key="1">
    <citation type="journal article" date="2020" name="Nat. Genet.">
        <title>Genomic diversifications of five Gossypium allopolyploid species and their impact on cotton improvement.</title>
        <authorList>
            <person name="Chen Z.J."/>
            <person name="Sreedasyam A."/>
            <person name="Ando A."/>
            <person name="Song Q."/>
            <person name="De Santiago L.M."/>
            <person name="Hulse-Kemp A.M."/>
            <person name="Ding M."/>
            <person name="Ye W."/>
            <person name="Kirkbride R.C."/>
            <person name="Jenkins J."/>
            <person name="Plott C."/>
            <person name="Lovell J."/>
            <person name="Lin Y.M."/>
            <person name="Vaughn R."/>
            <person name="Liu B."/>
            <person name="Simpson S."/>
            <person name="Scheffler B.E."/>
            <person name="Wen L."/>
            <person name="Saski C.A."/>
            <person name="Grover C.E."/>
            <person name="Hu G."/>
            <person name="Conover J.L."/>
            <person name="Carlson J.W."/>
            <person name="Shu S."/>
            <person name="Boston L.B."/>
            <person name="Williams M."/>
            <person name="Peterson D.G."/>
            <person name="McGee K."/>
            <person name="Jones D.C."/>
            <person name="Wendel J.F."/>
            <person name="Stelly D.M."/>
            <person name="Grimwood J."/>
            <person name="Schmutz J."/>
        </authorList>
    </citation>
    <scope>NUCLEOTIDE SEQUENCE [LARGE SCALE GENOMIC DNA]</scope>
    <source>
        <strain evidence="2">cv. 3-79</strain>
    </source>
</reference>
<sequence>MQKKSMCSMEEPKNRTCILHQLICPWHYFRSLLPQSIADITRSRGNICSTTICSSAKIFQQNKNDSWSCVRKSLNTQCGCQMMMMMMPNVWPFVKLALEKHRQRVCG</sequence>
<dbReference type="AlphaFoldDB" id="A0A5J5W2S3"/>
<gene>
    <name evidence="1" type="ORF">ES319_A04G002900v1</name>
</gene>
<evidence type="ECO:0000313" key="1">
    <source>
        <dbReference type="EMBL" id="KAB2086064.1"/>
    </source>
</evidence>
<dbReference type="Proteomes" id="UP000327439">
    <property type="component" value="Chromosome A04"/>
</dbReference>
<proteinExistence type="predicted"/>
<protein>
    <submittedName>
        <fullName evidence="1">Uncharacterized protein</fullName>
    </submittedName>
</protein>
<evidence type="ECO:0000313" key="2">
    <source>
        <dbReference type="Proteomes" id="UP000327439"/>
    </source>
</evidence>
<organism evidence="1 2">
    <name type="scientific">Gossypium barbadense</name>
    <name type="common">Sea Island cotton</name>
    <name type="synonym">Hibiscus barbadensis</name>
    <dbReference type="NCBI Taxonomy" id="3634"/>
    <lineage>
        <taxon>Eukaryota</taxon>
        <taxon>Viridiplantae</taxon>
        <taxon>Streptophyta</taxon>
        <taxon>Embryophyta</taxon>
        <taxon>Tracheophyta</taxon>
        <taxon>Spermatophyta</taxon>
        <taxon>Magnoliopsida</taxon>
        <taxon>eudicotyledons</taxon>
        <taxon>Gunneridae</taxon>
        <taxon>Pentapetalae</taxon>
        <taxon>rosids</taxon>
        <taxon>malvids</taxon>
        <taxon>Malvales</taxon>
        <taxon>Malvaceae</taxon>
        <taxon>Malvoideae</taxon>
        <taxon>Gossypium</taxon>
    </lineage>
</organism>
<name>A0A5J5W2S3_GOSBA</name>